<dbReference type="EMBL" id="NFZT01000001">
    <property type="protein sequence ID" value="OWV32930.1"/>
    <property type="molecule type" value="Genomic_DNA"/>
</dbReference>
<name>A0A219B3K1_9SPHN</name>
<organism evidence="1 2">
    <name type="scientific">Pacificimonas flava</name>
    <dbReference type="NCBI Taxonomy" id="1234595"/>
    <lineage>
        <taxon>Bacteria</taxon>
        <taxon>Pseudomonadati</taxon>
        <taxon>Pseudomonadota</taxon>
        <taxon>Alphaproteobacteria</taxon>
        <taxon>Sphingomonadales</taxon>
        <taxon>Sphingosinicellaceae</taxon>
        <taxon>Pacificimonas</taxon>
    </lineage>
</organism>
<dbReference type="RefSeq" id="WP_088711719.1">
    <property type="nucleotide sequence ID" value="NZ_NFZT01000001.1"/>
</dbReference>
<dbReference type="Proteomes" id="UP000198462">
    <property type="component" value="Unassembled WGS sequence"/>
</dbReference>
<evidence type="ECO:0000313" key="2">
    <source>
        <dbReference type="Proteomes" id="UP000198462"/>
    </source>
</evidence>
<gene>
    <name evidence="1" type="ORF">B5C34_05310</name>
</gene>
<comment type="caution">
    <text evidence="1">The sequence shown here is derived from an EMBL/GenBank/DDBJ whole genome shotgun (WGS) entry which is preliminary data.</text>
</comment>
<sequence>MAEEYFSGTVLQAPVTRYDDEVIPERTGMFVAPVPREGGGTGLLVGTIHPESGNGILHLAELTPDEADQLAEQILVAASAARSATKIPRSLVKVVQ</sequence>
<dbReference type="AlphaFoldDB" id="A0A219B3K1"/>
<keyword evidence="2" id="KW-1185">Reference proteome</keyword>
<proteinExistence type="predicted"/>
<protein>
    <submittedName>
        <fullName evidence="1">Uncharacterized protein</fullName>
    </submittedName>
</protein>
<evidence type="ECO:0000313" key="1">
    <source>
        <dbReference type="EMBL" id="OWV32930.1"/>
    </source>
</evidence>
<accession>A0A219B3K1</accession>
<reference evidence="2" key="1">
    <citation type="submission" date="2017-05" db="EMBL/GenBank/DDBJ databases">
        <authorList>
            <person name="Lin X."/>
        </authorList>
    </citation>
    <scope>NUCLEOTIDE SEQUENCE [LARGE SCALE GENOMIC DNA]</scope>
    <source>
        <strain evidence="2">JLT2012</strain>
    </source>
</reference>